<name>R0LS64_ANAPL</name>
<protein>
    <submittedName>
        <fullName evidence="2">Uncharacterized protein</fullName>
    </submittedName>
</protein>
<evidence type="ECO:0000313" key="3">
    <source>
        <dbReference type="Proteomes" id="UP000296049"/>
    </source>
</evidence>
<sequence>MIAKSLHRRKGWSSLTSCRWKEEIVGRDTEWSPQGSDASEDTEASFCLARGAACPCCRSRQEQRSQRGEQPPRLCEERRAAIRITRDWSRALEKKREKPSWEMADVSILPFSSQTSAAEKISLQQAITWSLGGEQQIHQGQCAGIRVMFSLMGRGSHTTTIPGQSPPWETTACKLLGLPENTTNTINHRKEPASCRKAARGSKEQHPREGQTDVGPDPEPIELMERLPLVSLDTVSDPLQLRRKQWRPRVITCGDWSEKLPCLLARHAKEQELSDGSQMYQQWLWPPSGRKDLAASSTLLCLGDTIAVAFLQPDVLAPSKSLVTTKMVRLCLYTAHGKVTNVPTAVAAKGPDSGSPLPVGVLPAREIVAKRSHWQQPEHFQCNLPKQQQQQVPAPGLRAEQVLGKGEAWILPGHVATAESSRGRAGAKGLCWSPADVTLTAPLKPQMQGGIPDVLKIFSKICGGTEQEKLARRHCFLCTSDKTPSACDWFCPSCCHQKQDKHIKGCLLWAARQWLLQCHRPAAQLQSCAQARRAESVPSLHMHEAHIAFQDFVQKSKKHKAAKKCCRLHAAPVSPGKGDLDPEAGKSIRAAVLLWIKAHHPMARHWQLVEASAQGGEQKAGLWLNVVKDEAKCPNFEKPFEIDVFSFLGQLSAQIQPGFPLGNFKLSSCAYFAEMGPLTPVEQEGKKMLLWVKLGPVLLASSGRVCYSWQRGRMRCANSSQSASTQQLCRALKDHKTRHLLSPRRAGMSPEQDEMGAVGTSQLQTAVCHPLWPDTETLAIGWRYCHEQRYGTGFSRMGIASSGLWGNTAIPKEPLTAGTEPPACPIGGLLRQSSCQETCSRETTIRCYSSMSIIWAYPGLRTCFSTPAPFQLVMTSGSPRCCDDKRLLGSTWGVLSSSSDGGCANALPCGWEPQESSTQVCWCLPLYRPRVAPWGQGCPRLGHGPSAAKNTLRPGTGWQLGLQQHTGDANGTQQLLERRAVNYSSTGRRTPEDIPKPHGAGLGAELRLQAGHCNSTPCINDSNSNILRAYWNLLKAKISSAELERPPPILLASSHPIGSNESRWEEVKQLEWSIFKAALSIRGISGDVPQTGRAELGPEQHHSKQPCEPVSCLLKCFFLMSQPEASNERDNENLAHSPAKGDPNTTRLLLGTRLQLQYKRLLCQRARALPLTPSEEPALSTRCVEGKEKTYMFVREGLQASPCWWGCSTIHSPALNTHSRLGPQQTQHPDTTREQQGSCTAPAAADSQPVLCRLCTTLPSWGLPRRYLLSRVKDNNEEVKGFGCHSFCYHSTSLGTDTKEKHTLTWCSMACRRLGCVTAETEVPQDLSALSIKWRAFLCPSCHTGVWLSVSIHRGAAEGLSHQMPPRQRNTHTIIVWALHSWAEGEMKEFGVRLSTPVTNSVLQQGFEDKANGKDKEEMRWSFSCSYLRHTAG</sequence>
<evidence type="ECO:0000313" key="2">
    <source>
        <dbReference type="EMBL" id="EOB03248.1"/>
    </source>
</evidence>
<proteinExistence type="predicted"/>
<dbReference type="EMBL" id="KB742875">
    <property type="protein sequence ID" value="EOB03248.1"/>
    <property type="molecule type" value="Genomic_DNA"/>
</dbReference>
<feature type="compositionally biased region" description="Polar residues" evidence="1">
    <location>
        <begin position="1216"/>
        <end position="1239"/>
    </location>
</feature>
<feature type="region of interest" description="Disordered" evidence="1">
    <location>
        <begin position="1216"/>
        <end position="1242"/>
    </location>
</feature>
<feature type="region of interest" description="Disordered" evidence="1">
    <location>
        <begin position="182"/>
        <end position="220"/>
    </location>
</feature>
<accession>R0LS64</accession>
<dbReference type="Proteomes" id="UP000296049">
    <property type="component" value="Unassembled WGS sequence"/>
</dbReference>
<feature type="compositionally biased region" description="Basic and acidic residues" evidence="1">
    <location>
        <begin position="201"/>
        <end position="211"/>
    </location>
</feature>
<gene>
    <name evidence="2" type="ORF">Anapl_08994</name>
</gene>
<feature type="region of interest" description="Disordered" evidence="1">
    <location>
        <begin position="1127"/>
        <end position="1146"/>
    </location>
</feature>
<reference evidence="3" key="1">
    <citation type="journal article" date="2013" name="Nat. Genet.">
        <title>The duck genome and transcriptome provide insight into an avian influenza virus reservoir species.</title>
        <authorList>
            <person name="Huang Y."/>
            <person name="Li Y."/>
            <person name="Burt D.W."/>
            <person name="Chen H."/>
            <person name="Zhang Y."/>
            <person name="Qian W."/>
            <person name="Kim H."/>
            <person name="Gan S."/>
            <person name="Zhao Y."/>
            <person name="Li J."/>
            <person name="Yi K."/>
            <person name="Feng H."/>
            <person name="Zhu P."/>
            <person name="Li B."/>
            <person name="Liu Q."/>
            <person name="Fairley S."/>
            <person name="Magor K.E."/>
            <person name="Du Z."/>
            <person name="Hu X."/>
            <person name="Goodman L."/>
            <person name="Tafer H."/>
            <person name="Vignal A."/>
            <person name="Lee T."/>
            <person name="Kim K.W."/>
            <person name="Sheng Z."/>
            <person name="An Y."/>
            <person name="Searle S."/>
            <person name="Herrero J."/>
            <person name="Groenen M.A."/>
            <person name="Crooijmans R.P."/>
            <person name="Faraut T."/>
            <person name="Cai Q."/>
            <person name="Webster R.G."/>
            <person name="Aldridge J.R."/>
            <person name="Warren W.C."/>
            <person name="Bartschat S."/>
            <person name="Kehr S."/>
            <person name="Marz M."/>
            <person name="Stadler P.F."/>
            <person name="Smith J."/>
            <person name="Kraus R.H."/>
            <person name="Zhao Y."/>
            <person name="Ren L."/>
            <person name="Fei J."/>
            <person name="Morisson M."/>
            <person name="Kaiser P."/>
            <person name="Griffin D.K."/>
            <person name="Rao M."/>
            <person name="Pitel F."/>
            <person name="Wang J."/>
            <person name="Li N."/>
        </authorList>
    </citation>
    <scope>NUCLEOTIDE SEQUENCE [LARGE SCALE GENOMIC DNA]</scope>
</reference>
<keyword evidence="3" id="KW-1185">Reference proteome</keyword>
<evidence type="ECO:0000256" key="1">
    <source>
        <dbReference type="SAM" id="MobiDB-lite"/>
    </source>
</evidence>
<organism evidence="2 3">
    <name type="scientific">Anas platyrhynchos</name>
    <name type="common">Mallard</name>
    <name type="synonym">Anas boschas</name>
    <dbReference type="NCBI Taxonomy" id="8839"/>
    <lineage>
        <taxon>Eukaryota</taxon>
        <taxon>Metazoa</taxon>
        <taxon>Chordata</taxon>
        <taxon>Craniata</taxon>
        <taxon>Vertebrata</taxon>
        <taxon>Euteleostomi</taxon>
        <taxon>Archelosauria</taxon>
        <taxon>Archosauria</taxon>
        <taxon>Dinosauria</taxon>
        <taxon>Saurischia</taxon>
        <taxon>Theropoda</taxon>
        <taxon>Coelurosauria</taxon>
        <taxon>Aves</taxon>
        <taxon>Neognathae</taxon>
        <taxon>Galloanserae</taxon>
        <taxon>Anseriformes</taxon>
        <taxon>Anatidae</taxon>
        <taxon>Anatinae</taxon>
        <taxon>Anas</taxon>
    </lineage>
</organism>